<name>A0A8H4L068_9HYPO</name>
<accession>A0A8H4L068</accession>
<dbReference type="Proteomes" id="UP000554235">
    <property type="component" value="Unassembled WGS sequence"/>
</dbReference>
<dbReference type="AlphaFoldDB" id="A0A8H4L068"/>
<proteinExistence type="predicted"/>
<dbReference type="GO" id="GO:0004386">
    <property type="term" value="F:helicase activity"/>
    <property type="evidence" value="ECO:0007669"/>
    <property type="project" value="UniProtKB-KW"/>
</dbReference>
<keyword evidence="2" id="KW-1185">Reference proteome</keyword>
<sequence>MSPTLASRLSSPVLQVARKNFSTTTPFLKPLASGTAPSTTSTLKWKWNNLSPKTRRYVVAGLAVGACVDTYVFYNYWPRIFGSK</sequence>
<evidence type="ECO:0000313" key="1">
    <source>
        <dbReference type="EMBL" id="KAF4459053.1"/>
    </source>
</evidence>
<dbReference type="OrthoDB" id="5066953at2759"/>
<evidence type="ECO:0000313" key="2">
    <source>
        <dbReference type="Proteomes" id="UP000554235"/>
    </source>
</evidence>
<comment type="caution">
    <text evidence="1">The sequence shown here is derived from an EMBL/GenBank/DDBJ whole genome shotgun (WGS) entry which is preliminary data.</text>
</comment>
<reference evidence="1 2" key="1">
    <citation type="submission" date="2020-01" db="EMBL/GenBank/DDBJ databases">
        <title>Identification and distribution of gene clusters putatively required for synthesis of sphingolipid metabolism inhibitors in phylogenetically diverse species of the filamentous fungus Fusarium.</title>
        <authorList>
            <person name="Kim H.-S."/>
            <person name="Busman M."/>
            <person name="Brown D.W."/>
            <person name="Divon H."/>
            <person name="Uhlig S."/>
            <person name="Proctor R.H."/>
        </authorList>
    </citation>
    <scope>NUCLEOTIDE SEQUENCE [LARGE SCALE GENOMIC DNA]</scope>
    <source>
        <strain evidence="1 2">NRRL 20459</strain>
    </source>
</reference>
<keyword evidence="1" id="KW-0067">ATP-binding</keyword>
<gene>
    <name evidence="1" type="ORF">FALBO_14197</name>
</gene>
<keyword evidence="1" id="KW-0347">Helicase</keyword>
<keyword evidence="1" id="KW-0547">Nucleotide-binding</keyword>
<keyword evidence="1" id="KW-0378">Hydrolase</keyword>
<protein>
    <submittedName>
        <fullName evidence="1">DNA helicase II ATP-dependent DNA helicase</fullName>
    </submittedName>
</protein>
<dbReference type="EMBL" id="JAADYS010002270">
    <property type="protein sequence ID" value="KAF4459053.1"/>
    <property type="molecule type" value="Genomic_DNA"/>
</dbReference>
<organism evidence="1 2">
    <name type="scientific">Fusarium albosuccineum</name>
    <dbReference type="NCBI Taxonomy" id="1237068"/>
    <lineage>
        <taxon>Eukaryota</taxon>
        <taxon>Fungi</taxon>
        <taxon>Dikarya</taxon>
        <taxon>Ascomycota</taxon>
        <taxon>Pezizomycotina</taxon>
        <taxon>Sordariomycetes</taxon>
        <taxon>Hypocreomycetidae</taxon>
        <taxon>Hypocreales</taxon>
        <taxon>Nectriaceae</taxon>
        <taxon>Fusarium</taxon>
        <taxon>Fusarium decemcellulare species complex</taxon>
    </lineage>
</organism>